<dbReference type="InterPro" id="IPR050640">
    <property type="entry name" value="Bact_2-comp_sensor_kinase"/>
</dbReference>
<dbReference type="RefSeq" id="WP_084061580.1">
    <property type="nucleotide sequence ID" value="NZ_FWXO01000003.1"/>
</dbReference>
<evidence type="ECO:0000256" key="1">
    <source>
        <dbReference type="SAM" id="Phobius"/>
    </source>
</evidence>
<keyword evidence="1" id="KW-0812">Transmembrane</keyword>
<sequence length="360" mass="40794">MLKFLSKNLFWVLQLLGWGGLSFFFAYAANLSEKPIGLFILTLGNLVVFVGVSSLLRLVLKKFVPLQGFNSFSVLKIVIAILITTLIFPTVAYYFGYLIGKLTKLLFDDSFNLFSKKPKEATGFGKYLVYFVIVTGWTIFYYIIKLLRQSNDERLNRLKLKDQVRQAQLNTLKGHINPQFIFSSLNNIKGLMLEDVSKSRAMLTTLSEMLRYSLTKNNINAVALSEELEIAKNYIAILEIEGRERLKMNFEIAPETLQLQIPPLLLTNLIELATRFGVLNSKEGGEIFLGTEIKNDSLRIALIHNAKALISKPRQVLENTLKQRLKLLYGANASFMANYEIDKNTLTVLLPINPIKKAIA</sequence>
<dbReference type="Proteomes" id="UP000192360">
    <property type="component" value="Unassembled WGS sequence"/>
</dbReference>
<keyword evidence="4" id="KW-1185">Reference proteome</keyword>
<feature type="domain" description="Signal transduction histidine kinase internal region" evidence="2">
    <location>
        <begin position="167"/>
        <end position="245"/>
    </location>
</feature>
<evidence type="ECO:0000313" key="4">
    <source>
        <dbReference type="Proteomes" id="UP000192360"/>
    </source>
</evidence>
<feature type="transmembrane region" description="Helical" evidence="1">
    <location>
        <begin position="38"/>
        <end position="60"/>
    </location>
</feature>
<gene>
    <name evidence="3" type="ORF">SAMN05660703_2254</name>
</gene>
<organism evidence="3 4">
    <name type="scientific">Cellulophaga tyrosinoxydans</name>
    <dbReference type="NCBI Taxonomy" id="504486"/>
    <lineage>
        <taxon>Bacteria</taxon>
        <taxon>Pseudomonadati</taxon>
        <taxon>Bacteroidota</taxon>
        <taxon>Flavobacteriia</taxon>
        <taxon>Flavobacteriales</taxon>
        <taxon>Flavobacteriaceae</taxon>
        <taxon>Cellulophaga</taxon>
    </lineage>
</organism>
<keyword evidence="1" id="KW-1133">Transmembrane helix</keyword>
<dbReference type="GO" id="GO:0000155">
    <property type="term" value="F:phosphorelay sensor kinase activity"/>
    <property type="evidence" value="ECO:0007669"/>
    <property type="project" value="InterPro"/>
</dbReference>
<feature type="transmembrane region" description="Helical" evidence="1">
    <location>
        <begin position="72"/>
        <end position="95"/>
    </location>
</feature>
<name>A0A1W2AVA9_9FLAO</name>
<evidence type="ECO:0000259" key="2">
    <source>
        <dbReference type="Pfam" id="PF06580"/>
    </source>
</evidence>
<dbReference type="PANTHER" id="PTHR34220:SF7">
    <property type="entry name" value="SENSOR HISTIDINE KINASE YPDA"/>
    <property type="match status" value="1"/>
</dbReference>
<accession>A0A1W2AVA9</accession>
<dbReference type="InterPro" id="IPR010559">
    <property type="entry name" value="Sig_transdc_His_kin_internal"/>
</dbReference>
<dbReference type="STRING" id="504486.SAMN05660703_2254"/>
<dbReference type="GO" id="GO:0016020">
    <property type="term" value="C:membrane"/>
    <property type="evidence" value="ECO:0007669"/>
    <property type="project" value="InterPro"/>
</dbReference>
<dbReference type="EMBL" id="FWXO01000003">
    <property type="protein sequence ID" value="SMC64636.1"/>
    <property type="molecule type" value="Genomic_DNA"/>
</dbReference>
<keyword evidence="3" id="KW-0418">Kinase</keyword>
<dbReference type="Pfam" id="PF06580">
    <property type="entry name" value="His_kinase"/>
    <property type="match status" value="1"/>
</dbReference>
<evidence type="ECO:0000313" key="3">
    <source>
        <dbReference type="EMBL" id="SMC64636.1"/>
    </source>
</evidence>
<proteinExistence type="predicted"/>
<protein>
    <submittedName>
        <fullName evidence="3">Histidine kinase</fullName>
    </submittedName>
</protein>
<dbReference type="OrthoDB" id="1426204at2"/>
<dbReference type="AlphaFoldDB" id="A0A1W2AVA9"/>
<keyword evidence="1" id="KW-0472">Membrane</keyword>
<reference evidence="3 4" key="1">
    <citation type="submission" date="2017-04" db="EMBL/GenBank/DDBJ databases">
        <authorList>
            <person name="Afonso C.L."/>
            <person name="Miller P.J."/>
            <person name="Scott M.A."/>
            <person name="Spackman E."/>
            <person name="Goraichik I."/>
            <person name="Dimitrov K.M."/>
            <person name="Suarez D.L."/>
            <person name="Swayne D.E."/>
        </authorList>
    </citation>
    <scope>NUCLEOTIDE SEQUENCE [LARGE SCALE GENOMIC DNA]</scope>
    <source>
        <strain evidence="3 4">DSM 21164</strain>
    </source>
</reference>
<feature type="transmembrane region" description="Helical" evidence="1">
    <location>
        <begin position="127"/>
        <end position="144"/>
    </location>
</feature>
<keyword evidence="3" id="KW-0808">Transferase</keyword>
<dbReference type="PANTHER" id="PTHR34220">
    <property type="entry name" value="SENSOR HISTIDINE KINASE YPDA"/>
    <property type="match status" value="1"/>
</dbReference>